<comment type="function">
    <text evidence="7">Required for 3'-end cleavage and polyadenylation of pre-mRNAs. Also involved in chromosome segregation where it has a role in chromosome attachment to the mitotic spindle.</text>
</comment>
<sequence length="1342" mass="147687">MAFYDDPSGDSQPYGRKPYESGIVGPRRPRLVTDYGSSLVQWMRTRQPRYKGGHRMETERPSASYVVDMLPPLARIHSPADTIPVRHLHQSIGKSKKPITVVRWTPEGRRLLTGGHTGEFMLWNGTAFNFETVMDAHYDQVQAGVTSIAWSHSHDWLISGGQKGDIKYWRPNFNNVETIDDAHHDAVRDLAWSPSDTKFLSASDDTTLKIFDFTSRTADTVLTGHNWDVKSCDWHPTKGLLVSGSKDHQVKFWDPRTARCLTTLHSHKNTVTTTRFSRVNGNLLATSSRDQTARVFDLRMMRDICILRGHEKPISSLTWHPIHSSLISTGSEDGSLYHYLLDEPNLPSGQVPTIAPYDSPDPANTPAQVIHPAHRIQYAHGATIWSLDWHPLGHILASGSKDNFTRFWSRARPGETSYMKDRFHIGEEAAEAQGTWSRGFGRRQMREEEEQEAQDEAESLVDQRNTTGQSLPGIQIAPPGLGSLQAGSGSLLPGIGAPQPAPQAGMPASMPPMDPGRLAALLSQQNPSQPHNFPPTTGIPGFPMPPAMSGTPPLNVDLAELQKQLLSQGISPQNFASLAASLGSAGLPGLQSRKRRKNIIANLDLTRYVESNPDSSSDKIGRPIWGLRGKRDVGSQSRCIRPSSHFTPSYSSISYETGGSCAARSSTSELRDAINLLPTATSLLTLLGNPLNITLLSSQLLSAPAIWEQPVDLQACRRIISVFNTAAIAILQNDEPTEPRLPYVKPRKIEREDWVKAVVSGADEKSPRWRHLLLLGGILIGFEGQNRQGLPWSIRTKLESALVTAAQLALEELDSPDGIDAQCIALVVNHTFELLSDHERSKISYDRLLPVLIQATYFSPEGLEGGYFLGTIDKDIVEVPGKRFQWSSQSVTFRRVTAIISSPLISALGPLSRLIAHSVENASDPTLVSQCVDQIAHFGRTLMVQWRQNKLSEIDASEELEFLDPESLKSTIPSLWKLLRNCLYSVVIVLRAVLGRVLNDHILAADSIAPYLSMQALHILRNLSFVSSRLGQNASSQHTFVTLTAVDILAQYPDLAENFLQSVKPNELGQIPQHPIERCLDLYFMNTAELFTPVLSPKCSEELLISATLPYLAAGGNNHLLEIFEAAHSVALAVFAIPGNAAIAARHLPFYIDNLFAVFPDNLSTRQFRLAFKTVIKVTAPPSLVANSQPLLPSILLEVLHERALNASDNMLPQSTQGSGGAHQGLAPPVSEKAALILALIDSLCFLRVEDLEEWLSLSANLIHTIRTPEMREVCIERFWEALSSGEMDVERAHYCVTWWSTRGGRELVLFGNTAPDADSGSHAEGAYMSGAVGGVAPESKL</sequence>
<feature type="compositionally biased region" description="Polar residues" evidence="10">
    <location>
        <begin position="462"/>
        <end position="472"/>
    </location>
</feature>
<feature type="compositionally biased region" description="Acidic residues" evidence="10">
    <location>
        <begin position="447"/>
        <end position="459"/>
    </location>
</feature>
<evidence type="ECO:0000256" key="4">
    <source>
        <dbReference type="ARBA" id="ARBA00022737"/>
    </source>
</evidence>
<evidence type="ECO:0000313" key="11">
    <source>
        <dbReference type="EMBL" id="KAF7158619.1"/>
    </source>
</evidence>
<comment type="caution">
    <text evidence="11">The sequence shown here is derived from an EMBL/GenBank/DDBJ whole genome shotgun (WGS) entry which is preliminary data.</text>
</comment>
<dbReference type="PROSITE" id="PS50294">
    <property type="entry name" value="WD_REPEATS_REGION"/>
    <property type="match status" value="3"/>
</dbReference>
<dbReference type="FunFam" id="2.130.10.10:FF:003052">
    <property type="entry name" value="Polyadenylation factor subunit 2"/>
    <property type="match status" value="1"/>
</dbReference>
<evidence type="ECO:0000256" key="9">
    <source>
        <dbReference type="PROSITE-ProRule" id="PRU00221"/>
    </source>
</evidence>
<evidence type="ECO:0000313" key="13">
    <source>
        <dbReference type="Proteomes" id="UP000641853"/>
    </source>
</evidence>
<dbReference type="PANTHER" id="PTHR39214">
    <property type="entry name" value="MICROBODY (PEROXISOME) BIOGENESIS PROTEIN PEROXIN 8 (EUROFUNG)"/>
    <property type="match status" value="1"/>
</dbReference>
<evidence type="ECO:0000256" key="7">
    <source>
        <dbReference type="ARBA" id="ARBA00025498"/>
    </source>
</evidence>
<keyword evidence="3" id="KW-0507">mRNA processing</keyword>
<keyword evidence="5" id="KW-0159">Chromosome partition</keyword>
<proteinExistence type="predicted"/>
<protein>
    <recommendedName>
        <fullName evidence="8">Polyadenylation factor subunit 2</fullName>
    </recommendedName>
</protein>
<reference evidence="11" key="1">
    <citation type="submission" date="2020-06" db="EMBL/GenBank/DDBJ databases">
        <title>Draft genome sequences of strains closely related to Aspergillus parafelis and Aspergillus hiratsukae.</title>
        <authorList>
            <person name="Dos Santos R.A.C."/>
            <person name="Rivero-Menendez O."/>
            <person name="Steenwyk J.L."/>
            <person name="Mead M.E."/>
            <person name="Goldman G.H."/>
            <person name="Alastruey-Izquierdo A."/>
            <person name="Rokas A."/>
        </authorList>
    </citation>
    <scope>NUCLEOTIDE SEQUENCE</scope>
    <source>
        <strain evidence="11">CNM-CM5623</strain>
        <strain evidence="12">CNM-CM7691</strain>
    </source>
</reference>
<dbReference type="GO" id="GO:0007059">
    <property type="term" value="P:chromosome segregation"/>
    <property type="evidence" value="ECO:0007669"/>
    <property type="project" value="UniProtKB-KW"/>
</dbReference>
<dbReference type="Pfam" id="PF26001">
    <property type="entry name" value="Pex8"/>
    <property type="match status" value="1"/>
</dbReference>
<name>A0A8H6PQQ1_9EURO</name>
<dbReference type="CDD" id="cd00200">
    <property type="entry name" value="WD40"/>
    <property type="match status" value="1"/>
</dbReference>
<dbReference type="OrthoDB" id="2357318at2759"/>
<evidence type="ECO:0000256" key="3">
    <source>
        <dbReference type="ARBA" id="ARBA00022664"/>
    </source>
</evidence>
<dbReference type="Pfam" id="PF00400">
    <property type="entry name" value="WD40"/>
    <property type="match status" value="6"/>
</dbReference>
<dbReference type="PROSITE" id="PS50082">
    <property type="entry name" value="WD_REPEATS_2"/>
    <property type="match status" value="6"/>
</dbReference>
<dbReference type="InterPro" id="IPR055334">
    <property type="entry name" value="PEX8-like"/>
</dbReference>
<dbReference type="EMBL" id="JACBAG010001927">
    <property type="protein sequence ID" value="KAF7174706.1"/>
    <property type="molecule type" value="Genomic_DNA"/>
</dbReference>
<dbReference type="Gene3D" id="2.130.10.10">
    <property type="entry name" value="YVTN repeat-like/Quinoprotein amine dehydrogenase"/>
    <property type="match status" value="2"/>
</dbReference>
<evidence type="ECO:0000256" key="10">
    <source>
        <dbReference type="SAM" id="MobiDB-lite"/>
    </source>
</evidence>
<gene>
    <name evidence="11" type="ORF">CNMCM5623_003679</name>
    <name evidence="12" type="ORF">CNMCM7691_003392</name>
</gene>
<organism evidence="11 14">
    <name type="scientific">Aspergillus felis</name>
    <dbReference type="NCBI Taxonomy" id="1287682"/>
    <lineage>
        <taxon>Eukaryota</taxon>
        <taxon>Fungi</taxon>
        <taxon>Dikarya</taxon>
        <taxon>Ascomycota</taxon>
        <taxon>Pezizomycotina</taxon>
        <taxon>Eurotiomycetes</taxon>
        <taxon>Eurotiomycetidae</taxon>
        <taxon>Eurotiales</taxon>
        <taxon>Aspergillaceae</taxon>
        <taxon>Aspergillus</taxon>
        <taxon>Aspergillus subgen. Fumigati</taxon>
    </lineage>
</organism>
<dbReference type="GO" id="GO:0006397">
    <property type="term" value="P:mRNA processing"/>
    <property type="evidence" value="ECO:0007669"/>
    <property type="project" value="UniProtKB-KW"/>
</dbReference>
<dbReference type="Proteomes" id="UP000654922">
    <property type="component" value="Unassembled WGS sequence"/>
</dbReference>
<evidence type="ECO:0000313" key="14">
    <source>
        <dbReference type="Proteomes" id="UP000654922"/>
    </source>
</evidence>
<dbReference type="InterPro" id="IPR036322">
    <property type="entry name" value="WD40_repeat_dom_sf"/>
</dbReference>
<evidence type="ECO:0000256" key="6">
    <source>
        <dbReference type="ARBA" id="ARBA00023242"/>
    </source>
</evidence>
<evidence type="ECO:0000256" key="8">
    <source>
        <dbReference type="ARBA" id="ARBA00026154"/>
    </source>
</evidence>
<dbReference type="FunFam" id="2.130.10.10:FF:002068">
    <property type="entry name" value="Polyadenylation factor subunit 2"/>
    <property type="match status" value="1"/>
</dbReference>
<feature type="repeat" description="WD" evidence="9">
    <location>
        <begin position="222"/>
        <end position="263"/>
    </location>
</feature>
<evidence type="ECO:0000256" key="2">
    <source>
        <dbReference type="ARBA" id="ARBA00022574"/>
    </source>
</evidence>
<feature type="repeat" description="WD" evidence="9">
    <location>
        <begin position="92"/>
        <end position="124"/>
    </location>
</feature>
<dbReference type="InterPro" id="IPR001680">
    <property type="entry name" value="WD40_rpt"/>
</dbReference>
<feature type="region of interest" description="Disordered" evidence="10">
    <location>
        <begin position="1"/>
        <end position="27"/>
    </location>
</feature>
<feature type="repeat" description="WD" evidence="9">
    <location>
        <begin position="180"/>
        <end position="221"/>
    </location>
</feature>
<dbReference type="EMBL" id="JACBAE010001385">
    <property type="protein sequence ID" value="KAF7158619.1"/>
    <property type="molecule type" value="Genomic_DNA"/>
</dbReference>
<feature type="repeat" description="WD" evidence="9">
    <location>
        <begin position="307"/>
        <end position="339"/>
    </location>
</feature>
<evidence type="ECO:0000313" key="12">
    <source>
        <dbReference type="EMBL" id="KAF7174706.1"/>
    </source>
</evidence>
<feature type="compositionally biased region" description="Low complexity" evidence="10">
    <location>
        <begin position="478"/>
        <end position="508"/>
    </location>
</feature>
<feature type="region of interest" description="Disordered" evidence="10">
    <location>
        <begin position="443"/>
        <end position="518"/>
    </location>
</feature>
<dbReference type="SUPFAM" id="SSF50978">
    <property type="entry name" value="WD40 repeat-like"/>
    <property type="match status" value="1"/>
</dbReference>
<dbReference type="PANTHER" id="PTHR39214:SF1">
    <property type="entry name" value="MICROBODY (PEROXISOME) BIOGENESIS PROTEIN PEROXIN 8 (EUROFUNG)"/>
    <property type="match status" value="1"/>
</dbReference>
<comment type="subcellular location">
    <subcellularLocation>
        <location evidence="1">Nucleus</location>
    </subcellularLocation>
</comment>
<keyword evidence="2 9" id="KW-0853">WD repeat</keyword>
<evidence type="ECO:0000256" key="5">
    <source>
        <dbReference type="ARBA" id="ARBA00022829"/>
    </source>
</evidence>
<keyword evidence="6" id="KW-0539">Nucleus</keyword>
<feature type="repeat" description="WD" evidence="9">
    <location>
        <begin position="377"/>
        <end position="409"/>
    </location>
</feature>
<dbReference type="InterPro" id="IPR015943">
    <property type="entry name" value="WD40/YVTN_repeat-like_dom_sf"/>
</dbReference>
<keyword evidence="13" id="KW-1185">Reference proteome</keyword>
<keyword evidence="4" id="KW-0677">Repeat</keyword>
<evidence type="ECO:0000256" key="1">
    <source>
        <dbReference type="ARBA" id="ARBA00004123"/>
    </source>
</evidence>
<dbReference type="InterPro" id="IPR030476">
    <property type="entry name" value="Pentaxin_CS"/>
</dbReference>
<dbReference type="PROSITE" id="PS00289">
    <property type="entry name" value="PTX_1"/>
    <property type="match status" value="1"/>
</dbReference>
<dbReference type="SMART" id="SM00320">
    <property type="entry name" value="WD40"/>
    <property type="match status" value="7"/>
</dbReference>
<feature type="repeat" description="WD" evidence="9">
    <location>
        <begin position="264"/>
        <end position="299"/>
    </location>
</feature>
<dbReference type="Proteomes" id="UP000641853">
    <property type="component" value="Unassembled WGS sequence"/>
</dbReference>
<accession>A0A8H6PQQ1</accession>
<dbReference type="GO" id="GO:0005634">
    <property type="term" value="C:nucleus"/>
    <property type="evidence" value="ECO:0007669"/>
    <property type="project" value="UniProtKB-SubCell"/>
</dbReference>